<protein>
    <submittedName>
        <fullName evidence="4">Response regulator</fullName>
    </submittedName>
</protein>
<comment type="caution">
    <text evidence="4">The sequence shown here is derived from an EMBL/GenBank/DDBJ whole genome shotgun (WGS) entry which is preliminary data.</text>
</comment>
<dbReference type="CDD" id="cd00156">
    <property type="entry name" value="REC"/>
    <property type="match status" value="1"/>
</dbReference>
<gene>
    <name evidence="4" type="ORF">GF068_29200</name>
</gene>
<evidence type="ECO:0000256" key="1">
    <source>
        <dbReference type="ARBA" id="ARBA00022553"/>
    </source>
</evidence>
<dbReference type="SMART" id="SM00448">
    <property type="entry name" value="REC"/>
    <property type="match status" value="1"/>
</dbReference>
<dbReference type="SUPFAM" id="SSF52172">
    <property type="entry name" value="CheY-like"/>
    <property type="match status" value="1"/>
</dbReference>
<evidence type="ECO:0000313" key="5">
    <source>
        <dbReference type="Proteomes" id="UP000440224"/>
    </source>
</evidence>
<evidence type="ECO:0000256" key="2">
    <source>
        <dbReference type="PROSITE-ProRule" id="PRU00169"/>
    </source>
</evidence>
<evidence type="ECO:0000259" key="3">
    <source>
        <dbReference type="PROSITE" id="PS50110"/>
    </source>
</evidence>
<keyword evidence="5" id="KW-1185">Reference proteome</keyword>
<keyword evidence="1 2" id="KW-0597">Phosphoprotein</keyword>
<dbReference type="PANTHER" id="PTHR44591">
    <property type="entry name" value="STRESS RESPONSE REGULATOR PROTEIN 1"/>
    <property type="match status" value="1"/>
</dbReference>
<accession>A0A6N7Q152</accession>
<dbReference type="InterPro" id="IPR050595">
    <property type="entry name" value="Bact_response_regulator"/>
</dbReference>
<dbReference type="InterPro" id="IPR011006">
    <property type="entry name" value="CheY-like_superfamily"/>
</dbReference>
<dbReference type="AlphaFoldDB" id="A0A6N7Q152"/>
<dbReference type="OrthoDB" id="9786548at2"/>
<dbReference type="Pfam" id="PF00072">
    <property type="entry name" value="Response_reg"/>
    <property type="match status" value="1"/>
</dbReference>
<reference evidence="4 5" key="1">
    <citation type="submission" date="2019-10" db="EMBL/GenBank/DDBJ databases">
        <title>A soil myxobacterium in the family Polyangiaceae.</title>
        <authorList>
            <person name="Li Y."/>
            <person name="Wang J."/>
        </authorList>
    </citation>
    <scope>NUCLEOTIDE SEQUENCE [LARGE SCALE GENOMIC DNA]</scope>
    <source>
        <strain evidence="4 5">DSM 14734</strain>
    </source>
</reference>
<feature type="modified residue" description="4-aspartylphosphate" evidence="2">
    <location>
        <position position="52"/>
    </location>
</feature>
<dbReference type="Gene3D" id="3.40.50.2300">
    <property type="match status" value="1"/>
</dbReference>
<dbReference type="PANTHER" id="PTHR44591:SF3">
    <property type="entry name" value="RESPONSE REGULATORY DOMAIN-CONTAINING PROTEIN"/>
    <property type="match status" value="1"/>
</dbReference>
<proteinExistence type="predicted"/>
<feature type="domain" description="Response regulatory" evidence="3">
    <location>
        <begin position="3"/>
        <end position="117"/>
    </location>
</feature>
<dbReference type="PROSITE" id="PS50110">
    <property type="entry name" value="RESPONSE_REGULATORY"/>
    <property type="match status" value="1"/>
</dbReference>
<dbReference type="RefSeq" id="WP_153822765.1">
    <property type="nucleotide sequence ID" value="NZ_WJIE01000009.1"/>
</dbReference>
<dbReference type="GO" id="GO:0000160">
    <property type="term" value="P:phosphorelay signal transduction system"/>
    <property type="evidence" value="ECO:0007669"/>
    <property type="project" value="InterPro"/>
</dbReference>
<evidence type="ECO:0000313" key="4">
    <source>
        <dbReference type="EMBL" id="MRG95964.1"/>
    </source>
</evidence>
<organism evidence="4 5">
    <name type="scientific">Polyangium spumosum</name>
    <dbReference type="NCBI Taxonomy" id="889282"/>
    <lineage>
        <taxon>Bacteria</taxon>
        <taxon>Pseudomonadati</taxon>
        <taxon>Myxococcota</taxon>
        <taxon>Polyangia</taxon>
        <taxon>Polyangiales</taxon>
        <taxon>Polyangiaceae</taxon>
        <taxon>Polyangium</taxon>
    </lineage>
</organism>
<dbReference type="Proteomes" id="UP000440224">
    <property type="component" value="Unassembled WGS sequence"/>
</dbReference>
<sequence>MPRVLIVDDEENQRKTLSIGLRLEGFEVVGAGSGEEALRLLAEKSVDVAMVDLMLPGMSGLDLVRQIRRMFPNVRVYLASAYHLSSRQMERADCGAAGFIPKPYPLAELSRLLQAKTPTAAAQAAC</sequence>
<dbReference type="EMBL" id="WJIE01000009">
    <property type="protein sequence ID" value="MRG95964.1"/>
    <property type="molecule type" value="Genomic_DNA"/>
</dbReference>
<dbReference type="InterPro" id="IPR001789">
    <property type="entry name" value="Sig_transdc_resp-reg_receiver"/>
</dbReference>
<name>A0A6N7Q152_9BACT</name>